<evidence type="ECO:0000313" key="1">
    <source>
        <dbReference type="EMBL" id="KAI8437857.1"/>
    </source>
</evidence>
<proteinExistence type="predicted"/>
<dbReference type="Proteomes" id="UP001064048">
    <property type="component" value="Chromosome 20"/>
</dbReference>
<evidence type="ECO:0000313" key="2">
    <source>
        <dbReference type="Proteomes" id="UP001064048"/>
    </source>
</evidence>
<organism evidence="1 2">
    <name type="scientific">Choristoneura fumiferana</name>
    <name type="common">Spruce budworm moth</name>
    <name type="synonym">Archips fumiferana</name>
    <dbReference type="NCBI Taxonomy" id="7141"/>
    <lineage>
        <taxon>Eukaryota</taxon>
        <taxon>Metazoa</taxon>
        <taxon>Ecdysozoa</taxon>
        <taxon>Arthropoda</taxon>
        <taxon>Hexapoda</taxon>
        <taxon>Insecta</taxon>
        <taxon>Pterygota</taxon>
        <taxon>Neoptera</taxon>
        <taxon>Endopterygota</taxon>
        <taxon>Lepidoptera</taxon>
        <taxon>Glossata</taxon>
        <taxon>Ditrysia</taxon>
        <taxon>Tortricoidea</taxon>
        <taxon>Tortricidae</taxon>
        <taxon>Tortricinae</taxon>
        <taxon>Choristoneura</taxon>
    </lineage>
</organism>
<name>A0ACC0KMV9_CHOFU</name>
<accession>A0ACC0KMV9</accession>
<sequence>MERSMLGMESDRIRNTVLRSKTRIVDVGAKTARLKWDWAGHVSRMHPLRWAKSATEWMPQDGWRRRGRPRRRWRDDLDIFHDDWPQAALDREKWRTWGEAFAQQWDINLDNNNTAHSVALGLSKSPTVQDYVSEPRQWQYTLVESSSSTKFPERCPFEVKYTSVVHGTSSHCWPLIQQAGLSRMRRNHIHFAKSTSSTSGIRSNTHLPIYIDLERALRETPGNAQLPRPKYFSRVLPLQLFNEEIRTISTWKEPCERHLATPSFLDPKYFSRVLHVATGMSVAAWWLAAACALAACGDALADLDVTWPGCSRSREETTMEVVQPGQTNTNVTGIHLRECNFTTVNLESLRAYPNLKDIELSNINLSVLPESCN</sequence>
<comment type="caution">
    <text evidence="1">The sequence shown here is derived from an EMBL/GenBank/DDBJ whole genome shotgun (WGS) entry which is preliminary data.</text>
</comment>
<dbReference type="EMBL" id="CM046120">
    <property type="protein sequence ID" value="KAI8437857.1"/>
    <property type="molecule type" value="Genomic_DNA"/>
</dbReference>
<keyword evidence="2" id="KW-1185">Reference proteome</keyword>
<reference evidence="1 2" key="1">
    <citation type="journal article" date="2022" name="Genome Biol. Evol.">
        <title>The Spruce Budworm Genome: Reconstructing the Evolutionary History of Antifreeze Proteins.</title>
        <authorList>
            <person name="Beliveau C."/>
            <person name="Gagne P."/>
            <person name="Picq S."/>
            <person name="Vernygora O."/>
            <person name="Keeling C.I."/>
            <person name="Pinkney K."/>
            <person name="Doucet D."/>
            <person name="Wen F."/>
            <person name="Johnston J.S."/>
            <person name="Maaroufi H."/>
            <person name="Boyle B."/>
            <person name="Laroche J."/>
            <person name="Dewar K."/>
            <person name="Juretic N."/>
            <person name="Blackburn G."/>
            <person name="Nisole A."/>
            <person name="Brunet B."/>
            <person name="Brandao M."/>
            <person name="Lumley L."/>
            <person name="Duan J."/>
            <person name="Quan G."/>
            <person name="Lucarotti C.J."/>
            <person name="Roe A.D."/>
            <person name="Sperling F.A.H."/>
            <person name="Levesque R.C."/>
            <person name="Cusson M."/>
        </authorList>
    </citation>
    <scope>NUCLEOTIDE SEQUENCE [LARGE SCALE GENOMIC DNA]</scope>
    <source>
        <strain evidence="1">Glfc:IPQL:Cfum</strain>
    </source>
</reference>
<protein>
    <submittedName>
        <fullName evidence="1">Uncharacterized protein</fullName>
    </submittedName>
</protein>
<gene>
    <name evidence="1" type="ORF">MSG28_012075</name>
</gene>